<dbReference type="SUPFAM" id="SSF48726">
    <property type="entry name" value="Immunoglobulin"/>
    <property type="match status" value="1"/>
</dbReference>
<dbReference type="InterPro" id="IPR013783">
    <property type="entry name" value="Ig-like_fold"/>
</dbReference>
<keyword evidence="3" id="KW-1185">Reference proteome</keyword>
<accession>A0A9Q1I6A7</accession>
<dbReference type="InterPro" id="IPR050199">
    <property type="entry name" value="IgHV"/>
</dbReference>
<evidence type="ECO:0008006" key="4">
    <source>
        <dbReference type="Google" id="ProtNLM"/>
    </source>
</evidence>
<proteinExistence type="predicted"/>
<dbReference type="EMBL" id="JAFJMO010000002">
    <property type="protein sequence ID" value="KAJ8283273.1"/>
    <property type="molecule type" value="Genomic_DNA"/>
</dbReference>
<gene>
    <name evidence="2" type="ORF">COCON_G00021230</name>
</gene>
<feature type="signal peptide" evidence="1">
    <location>
        <begin position="1"/>
        <end position="19"/>
    </location>
</feature>
<comment type="caution">
    <text evidence="2">The sequence shown here is derived from an EMBL/GenBank/DDBJ whole genome shotgun (WGS) entry which is preliminary data.</text>
</comment>
<protein>
    <recommendedName>
        <fullName evidence="4">Ig-like domain-containing protein</fullName>
    </recommendedName>
</protein>
<dbReference type="Proteomes" id="UP001152803">
    <property type="component" value="Unassembled WGS sequence"/>
</dbReference>
<dbReference type="AlphaFoldDB" id="A0A9Q1I6A7"/>
<keyword evidence="1" id="KW-0732">Signal</keyword>
<evidence type="ECO:0000256" key="1">
    <source>
        <dbReference type="SAM" id="SignalP"/>
    </source>
</evidence>
<feature type="chain" id="PRO_5040259474" description="Ig-like domain-containing protein" evidence="1">
    <location>
        <begin position="20"/>
        <end position="178"/>
    </location>
</feature>
<dbReference type="PANTHER" id="PTHR23266">
    <property type="entry name" value="IMMUNOGLOBULIN HEAVY CHAIN"/>
    <property type="match status" value="1"/>
</dbReference>
<organism evidence="2 3">
    <name type="scientific">Conger conger</name>
    <name type="common">Conger eel</name>
    <name type="synonym">Muraena conger</name>
    <dbReference type="NCBI Taxonomy" id="82655"/>
    <lineage>
        <taxon>Eukaryota</taxon>
        <taxon>Metazoa</taxon>
        <taxon>Chordata</taxon>
        <taxon>Craniata</taxon>
        <taxon>Vertebrata</taxon>
        <taxon>Euteleostomi</taxon>
        <taxon>Actinopterygii</taxon>
        <taxon>Neopterygii</taxon>
        <taxon>Teleostei</taxon>
        <taxon>Anguilliformes</taxon>
        <taxon>Congridae</taxon>
        <taxon>Conger</taxon>
    </lineage>
</organism>
<sequence length="178" mass="19255">MGAIVAFAVLLGTLSYGHCVELTQPGSMVVAPGHSLTISCKVSGYSLTDSSYYTGWIRQSAGKALEWIGYMHGDLSCESRETLMCVSQSCPDCNCTRKHELSAPSSLGLSAMFGRHHVDLLPRTGGVTWRVGEGVMSGFWVRPDRLQHKLDAEASGECHGVDGNHTVIVLNSHCQTLW</sequence>
<evidence type="ECO:0000313" key="3">
    <source>
        <dbReference type="Proteomes" id="UP001152803"/>
    </source>
</evidence>
<name>A0A9Q1I6A7_CONCO</name>
<dbReference type="InterPro" id="IPR036179">
    <property type="entry name" value="Ig-like_dom_sf"/>
</dbReference>
<evidence type="ECO:0000313" key="2">
    <source>
        <dbReference type="EMBL" id="KAJ8283273.1"/>
    </source>
</evidence>
<dbReference type="Gene3D" id="2.60.40.10">
    <property type="entry name" value="Immunoglobulins"/>
    <property type="match status" value="1"/>
</dbReference>
<dbReference type="OrthoDB" id="8694217at2759"/>
<reference evidence="2" key="1">
    <citation type="journal article" date="2023" name="Science">
        <title>Genome structures resolve the early diversification of teleost fishes.</title>
        <authorList>
            <person name="Parey E."/>
            <person name="Louis A."/>
            <person name="Montfort J."/>
            <person name="Bouchez O."/>
            <person name="Roques C."/>
            <person name="Iampietro C."/>
            <person name="Lluch J."/>
            <person name="Castinel A."/>
            <person name="Donnadieu C."/>
            <person name="Desvignes T."/>
            <person name="Floi Bucao C."/>
            <person name="Jouanno E."/>
            <person name="Wen M."/>
            <person name="Mejri S."/>
            <person name="Dirks R."/>
            <person name="Jansen H."/>
            <person name="Henkel C."/>
            <person name="Chen W.J."/>
            <person name="Zahm M."/>
            <person name="Cabau C."/>
            <person name="Klopp C."/>
            <person name="Thompson A.W."/>
            <person name="Robinson-Rechavi M."/>
            <person name="Braasch I."/>
            <person name="Lecointre G."/>
            <person name="Bobe J."/>
            <person name="Postlethwait J.H."/>
            <person name="Berthelot C."/>
            <person name="Roest Crollius H."/>
            <person name="Guiguen Y."/>
        </authorList>
    </citation>
    <scope>NUCLEOTIDE SEQUENCE</scope>
    <source>
        <strain evidence="2">Concon-B</strain>
    </source>
</reference>